<keyword evidence="4" id="KW-0503">Monooxygenase</keyword>
<keyword evidence="4" id="KW-0560">Oxidoreductase</keyword>
<name>A0A164GYA7_9NOCA</name>
<dbReference type="PANTHER" id="PTHR24305">
    <property type="entry name" value="CYTOCHROME P450"/>
    <property type="match status" value="1"/>
</dbReference>
<dbReference type="STRING" id="455432.AWN90_08830"/>
<dbReference type="GO" id="GO:0020037">
    <property type="term" value="F:heme binding"/>
    <property type="evidence" value="ECO:0007669"/>
    <property type="project" value="InterPro"/>
</dbReference>
<keyword evidence="3 4" id="KW-0349">Heme</keyword>
<keyword evidence="3 4" id="KW-0479">Metal-binding</keyword>
<protein>
    <submittedName>
        <fullName evidence="5">Cytochrome P450</fullName>
    </submittedName>
</protein>
<evidence type="ECO:0000256" key="2">
    <source>
        <dbReference type="ARBA" id="ARBA00010617"/>
    </source>
</evidence>
<dbReference type="SUPFAM" id="SSF48264">
    <property type="entry name" value="Cytochrome P450"/>
    <property type="match status" value="1"/>
</dbReference>
<proteinExistence type="inferred from homology"/>
<dbReference type="PANTHER" id="PTHR24305:SF166">
    <property type="entry name" value="CYTOCHROME P450 12A4, MITOCHONDRIAL-RELATED"/>
    <property type="match status" value="1"/>
</dbReference>
<sequence length="460" mass="50348">MDTESPEPNARPRTPRPVLLHAMAAGIDFERYFRWRRARDGDPFLVRFPGFGGALFTGTPSGTREILRAPVELLAPPLPNPIEPLVGSASLILSRGERHRRERTLLAPAFHRARMIRYASVIREAALDELDGTRTGSPWRPGARVDARAAARAITLRVIGAVVFGAQTAERRAHYIATVQRFLTAFGGPLMLVPALRHSAFGYSPWDRFTAARAELDALLDTDIAHHRAAGAPGDDILGALLSTRYDDGAGMSDAELREQLRTLLVAGHETTATTLVWALYRLHRNPATLRRLRAELAEAGADPAPELLAGLPYLDAVCQETLRLHPPVPIVLRRLTGPFTLRGIELATGDTMGIAVPLLHSDPAVWPDPAAFRPERFLDRRFGPFEYAPFGGGHRRCVGAALADYELRIVLATVLSRVHLALTPRYARGRVPLSVPHNIATGPHAGITFDVLAPGRSQR</sequence>
<organism evidence="5 6">
    <name type="scientific">Nocardia terpenica</name>
    <dbReference type="NCBI Taxonomy" id="455432"/>
    <lineage>
        <taxon>Bacteria</taxon>
        <taxon>Bacillati</taxon>
        <taxon>Actinomycetota</taxon>
        <taxon>Actinomycetes</taxon>
        <taxon>Mycobacteriales</taxon>
        <taxon>Nocardiaceae</taxon>
        <taxon>Nocardia</taxon>
    </lineage>
</organism>
<dbReference type="PROSITE" id="PS00086">
    <property type="entry name" value="CYTOCHROME_P450"/>
    <property type="match status" value="1"/>
</dbReference>
<dbReference type="AlphaFoldDB" id="A0A164GYA7"/>
<dbReference type="Proteomes" id="UP000076512">
    <property type="component" value="Unassembled WGS sequence"/>
</dbReference>
<dbReference type="Pfam" id="PF00067">
    <property type="entry name" value="p450"/>
    <property type="match status" value="1"/>
</dbReference>
<dbReference type="GO" id="GO:0004497">
    <property type="term" value="F:monooxygenase activity"/>
    <property type="evidence" value="ECO:0007669"/>
    <property type="project" value="UniProtKB-KW"/>
</dbReference>
<reference evidence="5 6" key="1">
    <citation type="submission" date="2016-04" db="EMBL/GenBank/DDBJ databases">
        <authorList>
            <person name="Evans L.H."/>
            <person name="Alamgir A."/>
            <person name="Owens N."/>
            <person name="Weber N.D."/>
            <person name="Virtaneva K."/>
            <person name="Barbian K."/>
            <person name="Babar A."/>
            <person name="Rosenke K."/>
        </authorList>
    </citation>
    <scope>NUCLEOTIDE SEQUENCE [LARGE SCALE GENOMIC DNA]</scope>
    <source>
        <strain evidence="5 6">IFM 0406</strain>
    </source>
</reference>
<dbReference type="Gene3D" id="1.10.630.10">
    <property type="entry name" value="Cytochrome P450"/>
    <property type="match status" value="1"/>
</dbReference>
<evidence type="ECO:0000313" key="6">
    <source>
        <dbReference type="Proteomes" id="UP000076512"/>
    </source>
</evidence>
<dbReference type="PRINTS" id="PR00463">
    <property type="entry name" value="EP450I"/>
</dbReference>
<gene>
    <name evidence="5" type="ORF">AWN90_08830</name>
</gene>
<dbReference type="GO" id="GO:0016705">
    <property type="term" value="F:oxidoreductase activity, acting on paired donors, with incorporation or reduction of molecular oxygen"/>
    <property type="evidence" value="ECO:0007669"/>
    <property type="project" value="InterPro"/>
</dbReference>
<accession>A0A164GYA7</accession>
<comment type="cofactor">
    <cofactor evidence="1 3">
        <name>heme</name>
        <dbReference type="ChEBI" id="CHEBI:30413"/>
    </cofactor>
</comment>
<comment type="similarity">
    <text evidence="2 4">Belongs to the cytochrome P450 family.</text>
</comment>
<evidence type="ECO:0000313" key="5">
    <source>
        <dbReference type="EMBL" id="KZM68050.1"/>
    </source>
</evidence>
<dbReference type="InterPro" id="IPR036396">
    <property type="entry name" value="Cyt_P450_sf"/>
</dbReference>
<dbReference type="RefSeq" id="WP_067579306.1">
    <property type="nucleotide sequence ID" value="NZ_JABMCZ010000002.1"/>
</dbReference>
<evidence type="ECO:0000256" key="3">
    <source>
        <dbReference type="PIRSR" id="PIRSR602401-1"/>
    </source>
</evidence>
<keyword evidence="6" id="KW-1185">Reference proteome</keyword>
<dbReference type="CDD" id="cd11053">
    <property type="entry name" value="CYP110-like"/>
    <property type="match status" value="1"/>
</dbReference>
<dbReference type="EMBL" id="LWGR01000021">
    <property type="protein sequence ID" value="KZM68050.1"/>
    <property type="molecule type" value="Genomic_DNA"/>
</dbReference>
<dbReference type="OrthoDB" id="7376058at2"/>
<dbReference type="InterPro" id="IPR001128">
    <property type="entry name" value="Cyt_P450"/>
</dbReference>
<comment type="caution">
    <text evidence="5">The sequence shown here is derived from an EMBL/GenBank/DDBJ whole genome shotgun (WGS) entry which is preliminary data.</text>
</comment>
<dbReference type="InterPro" id="IPR017972">
    <property type="entry name" value="Cyt_P450_CS"/>
</dbReference>
<feature type="binding site" description="axial binding residue" evidence="3">
    <location>
        <position position="398"/>
    </location>
    <ligand>
        <name>heme</name>
        <dbReference type="ChEBI" id="CHEBI:30413"/>
    </ligand>
    <ligandPart>
        <name>Fe</name>
        <dbReference type="ChEBI" id="CHEBI:18248"/>
    </ligandPart>
</feature>
<keyword evidence="3 4" id="KW-0408">Iron</keyword>
<evidence type="ECO:0000256" key="4">
    <source>
        <dbReference type="RuleBase" id="RU000461"/>
    </source>
</evidence>
<dbReference type="InterPro" id="IPR050121">
    <property type="entry name" value="Cytochrome_P450_monoxygenase"/>
</dbReference>
<evidence type="ECO:0000256" key="1">
    <source>
        <dbReference type="ARBA" id="ARBA00001971"/>
    </source>
</evidence>
<dbReference type="GO" id="GO:0005506">
    <property type="term" value="F:iron ion binding"/>
    <property type="evidence" value="ECO:0007669"/>
    <property type="project" value="InterPro"/>
</dbReference>
<dbReference type="PRINTS" id="PR00385">
    <property type="entry name" value="P450"/>
</dbReference>
<dbReference type="InterPro" id="IPR002401">
    <property type="entry name" value="Cyt_P450_E_grp-I"/>
</dbReference>